<dbReference type="SUPFAM" id="SSF161098">
    <property type="entry name" value="MetI-like"/>
    <property type="match status" value="1"/>
</dbReference>
<organism evidence="8">
    <name type="scientific">Caldilineaceae bacterium SB0664_bin_27</name>
    <dbReference type="NCBI Taxonomy" id="2605260"/>
    <lineage>
        <taxon>Bacteria</taxon>
        <taxon>Bacillati</taxon>
        <taxon>Chloroflexota</taxon>
        <taxon>Caldilineae</taxon>
        <taxon>Caldilineales</taxon>
        <taxon>Caldilineaceae</taxon>
    </lineage>
</organism>
<comment type="caution">
    <text evidence="8">The sequence shown here is derived from an EMBL/GenBank/DDBJ whole genome shotgun (WGS) entry which is preliminary data.</text>
</comment>
<accession>A0A6B0YZU7</accession>
<dbReference type="AlphaFoldDB" id="A0A6B0YZU7"/>
<evidence type="ECO:0000256" key="1">
    <source>
        <dbReference type="ARBA" id="ARBA00004141"/>
    </source>
</evidence>
<feature type="region of interest" description="Disordered" evidence="6">
    <location>
        <begin position="1"/>
        <end position="27"/>
    </location>
</feature>
<dbReference type="InterPro" id="IPR052730">
    <property type="entry name" value="Sugar_ABC_transporter"/>
</dbReference>
<feature type="transmembrane region" description="Helical" evidence="5">
    <location>
        <begin position="92"/>
        <end position="120"/>
    </location>
</feature>
<feature type="transmembrane region" description="Helical" evidence="5">
    <location>
        <begin position="229"/>
        <end position="252"/>
    </location>
</feature>
<feature type="transmembrane region" description="Helical" evidence="5">
    <location>
        <begin position="291"/>
        <end position="315"/>
    </location>
</feature>
<comment type="subcellular location">
    <subcellularLocation>
        <location evidence="5">Cell membrane</location>
        <topology evidence="5">Multi-pass membrane protein</topology>
    </subcellularLocation>
    <subcellularLocation>
        <location evidence="1">Membrane</location>
        <topology evidence="1">Multi-pass membrane protein</topology>
    </subcellularLocation>
</comment>
<keyword evidence="3 5" id="KW-1133">Transmembrane helix</keyword>
<feature type="domain" description="ABC transmembrane type-1" evidence="7">
    <location>
        <begin position="97"/>
        <end position="310"/>
    </location>
</feature>
<name>A0A6B0YZU7_9CHLR</name>
<feature type="transmembrane region" description="Helical" evidence="5">
    <location>
        <begin position="132"/>
        <end position="152"/>
    </location>
</feature>
<keyword evidence="2 5" id="KW-0812">Transmembrane</keyword>
<evidence type="ECO:0000256" key="3">
    <source>
        <dbReference type="ARBA" id="ARBA00022989"/>
    </source>
</evidence>
<dbReference type="Pfam" id="PF00528">
    <property type="entry name" value="BPD_transp_1"/>
    <property type="match status" value="1"/>
</dbReference>
<evidence type="ECO:0000256" key="5">
    <source>
        <dbReference type="RuleBase" id="RU363032"/>
    </source>
</evidence>
<reference evidence="8" key="1">
    <citation type="submission" date="2019-09" db="EMBL/GenBank/DDBJ databases">
        <title>Characterisation of the sponge microbiome using genome-centric metagenomics.</title>
        <authorList>
            <person name="Engelberts J.P."/>
            <person name="Robbins S.J."/>
            <person name="De Goeij J.M."/>
            <person name="Aranda M."/>
            <person name="Bell S.C."/>
            <person name="Webster N.S."/>
        </authorList>
    </citation>
    <scope>NUCLEOTIDE SEQUENCE</scope>
    <source>
        <strain evidence="8">SB0664_bin_27</strain>
    </source>
</reference>
<feature type="transmembrane region" description="Helical" evidence="5">
    <location>
        <begin position="185"/>
        <end position="208"/>
    </location>
</feature>
<evidence type="ECO:0000313" key="8">
    <source>
        <dbReference type="EMBL" id="MXY95725.1"/>
    </source>
</evidence>
<dbReference type="InterPro" id="IPR035906">
    <property type="entry name" value="MetI-like_sf"/>
</dbReference>
<evidence type="ECO:0000256" key="2">
    <source>
        <dbReference type="ARBA" id="ARBA00022692"/>
    </source>
</evidence>
<evidence type="ECO:0000256" key="4">
    <source>
        <dbReference type="ARBA" id="ARBA00023136"/>
    </source>
</evidence>
<protein>
    <submittedName>
        <fullName evidence="8">Sugar ABC transporter permease</fullName>
    </submittedName>
</protein>
<dbReference type="PROSITE" id="PS50928">
    <property type="entry name" value="ABC_TM1"/>
    <property type="match status" value="1"/>
</dbReference>
<dbReference type="EMBL" id="VXRG01000169">
    <property type="protein sequence ID" value="MXY95725.1"/>
    <property type="molecule type" value="Genomic_DNA"/>
</dbReference>
<feature type="transmembrane region" description="Helical" evidence="5">
    <location>
        <begin position="43"/>
        <end position="71"/>
    </location>
</feature>
<dbReference type="CDD" id="cd06261">
    <property type="entry name" value="TM_PBP2"/>
    <property type="match status" value="1"/>
</dbReference>
<dbReference type="PANTHER" id="PTHR43759:SF1">
    <property type="entry name" value="GLUCOSE IMPORT SYSTEM PERMEASE PROTEIN GLCT"/>
    <property type="match status" value="1"/>
</dbReference>
<evidence type="ECO:0000259" key="7">
    <source>
        <dbReference type="PROSITE" id="PS50928"/>
    </source>
</evidence>
<evidence type="ECO:0000256" key="6">
    <source>
        <dbReference type="SAM" id="MobiDB-lite"/>
    </source>
</evidence>
<keyword evidence="5" id="KW-0813">Transport</keyword>
<dbReference type="GO" id="GO:0005886">
    <property type="term" value="C:plasma membrane"/>
    <property type="evidence" value="ECO:0007669"/>
    <property type="project" value="UniProtKB-SubCell"/>
</dbReference>
<comment type="similarity">
    <text evidence="5">Belongs to the binding-protein-dependent transport system permease family.</text>
</comment>
<dbReference type="InterPro" id="IPR000515">
    <property type="entry name" value="MetI-like"/>
</dbReference>
<dbReference type="GO" id="GO:0055085">
    <property type="term" value="P:transmembrane transport"/>
    <property type="evidence" value="ECO:0007669"/>
    <property type="project" value="InterPro"/>
</dbReference>
<gene>
    <name evidence="8" type="ORF">F4Y42_19985</name>
</gene>
<feature type="compositionally biased region" description="Polar residues" evidence="6">
    <location>
        <begin position="1"/>
        <end position="23"/>
    </location>
</feature>
<sequence>MTVQQTVSPLPGQGASSANSVTTQPPPPQGMWSELFSFRDNRLGVILIVPSLLALILVQFYPIVYNFWLILTSEKGEWIGLANLSRLTRDTIFHGALIFSLKMGIVVVPMCLLVGLGLALLVHSDYAGRKAIWISILIIPLMVSEIVAGMMWKIMYHPTLGLVNVPLTALGLEPIIWLVKADTAFIALCVVEVWRISPLAFLLLYAGLNQVPRDIYEAAAVDGATRWRAFWDMTLPYIRPMFAIATILVFVWSTRTIGTIAATTQGGPGRATWNLSWYIYGMSFQRLKPHYASAAVLVMLLMTYIAGTIFVRYLWVERRSR</sequence>
<proteinExistence type="inferred from homology"/>
<keyword evidence="4 5" id="KW-0472">Membrane</keyword>
<dbReference type="PANTHER" id="PTHR43759">
    <property type="entry name" value="TREHALOSE TRANSPORT SYSTEM PERMEASE PROTEIN SUGA"/>
    <property type="match status" value="1"/>
</dbReference>
<dbReference type="Gene3D" id="1.10.3720.10">
    <property type="entry name" value="MetI-like"/>
    <property type="match status" value="1"/>
</dbReference>